<evidence type="ECO:0000313" key="2">
    <source>
        <dbReference type="Proteomes" id="UP000594364"/>
    </source>
</evidence>
<name>A0A7S9PW24_EPIFF</name>
<dbReference type="AlphaFoldDB" id="A0A7S9PW24"/>
<organism evidence="1 2">
    <name type="scientific">Epichloe festucae (strain Fl1)</name>
    <dbReference type="NCBI Taxonomy" id="877507"/>
    <lineage>
        <taxon>Eukaryota</taxon>
        <taxon>Fungi</taxon>
        <taxon>Dikarya</taxon>
        <taxon>Ascomycota</taxon>
        <taxon>Pezizomycotina</taxon>
        <taxon>Sordariomycetes</taxon>
        <taxon>Hypocreomycetidae</taxon>
        <taxon>Hypocreales</taxon>
        <taxon>Clavicipitaceae</taxon>
        <taxon>Epichloe</taxon>
    </lineage>
</organism>
<reference evidence="1 2" key="1">
    <citation type="journal article" date="2018" name="PLoS Genet.">
        <title>Repeat elements organise 3D genome structure and mediate transcription in the filamentous fungus Epichloe festucae.</title>
        <authorList>
            <person name="Winter D.J."/>
            <person name="Ganley A.R.D."/>
            <person name="Young C.A."/>
            <person name="Liachko I."/>
            <person name="Schardl C.L."/>
            <person name="Dupont P.Y."/>
            <person name="Berry D."/>
            <person name="Ram A."/>
            <person name="Scott B."/>
            <person name="Cox M.P."/>
        </authorList>
    </citation>
    <scope>NUCLEOTIDE SEQUENCE [LARGE SCALE GENOMIC DNA]</scope>
    <source>
        <strain evidence="1 2">Fl1</strain>
    </source>
</reference>
<dbReference type="EMBL" id="CP031387">
    <property type="protein sequence ID" value="QPH01649.1"/>
    <property type="molecule type" value="Genomic_DNA"/>
</dbReference>
<gene>
    <name evidence="1" type="ORF">C2857_005852</name>
</gene>
<accession>A0A7S9PW24</accession>
<protein>
    <recommendedName>
        <fullName evidence="3">V-type ATPase, C subunit family protein</fullName>
    </recommendedName>
</protein>
<dbReference type="OrthoDB" id="1744869at2759"/>
<dbReference type="Proteomes" id="UP000594364">
    <property type="component" value="Chromosome 3"/>
</dbReference>
<proteinExistence type="predicted"/>
<keyword evidence="2" id="KW-1185">Reference proteome</keyword>
<evidence type="ECO:0008006" key="3">
    <source>
        <dbReference type="Google" id="ProtNLM"/>
    </source>
</evidence>
<evidence type="ECO:0000313" key="1">
    <source>
        <dbReference type="EMBL" id="QPH01649.1"/>
    </source>
</evidence>
<sequence>MVLCAPRCILRSSPLRRYVVSRRQRSTLKTPNQTRFSYYLSSNDKPQEIIGKLHGNAVLENPKKHNAAVVLATPELAKQLDDHNFNSELVSLLSASESIKDFHLLCAIVDNIAPALGEPVPMPGISVLRGDLDSLLPKLWAPGQPGQPDQPDPPVEKFERDSVAALTFKVGLSTQTLPLTRTTFLNNKASTLLTSRYDLSQGTPKLKQTSEKQWQNVHVEIDQPAQSVADFGLWAPLSPVTRARKLTESFGNIVRGIEAGGKPIPASAELEDAVNSMFAHQRTAATTSGPMGVWALITPDNSQTSSWSAENAPDPSAILQGKAVTRADVESCAYYLEQQHQVGSRFYQVLSGGGGWGLKKGLLSLDPRETFFASSEEEEMEKFMRTMSNSSFAPPGAHIQFFVPAMASAETVATSATGVVFGVPLTPESTREYDSSKKGYLVADHFGALSTQGIYLSVRPDPGADTYHDSKLSVPGSRIYIGNAGTKTGGIFGFLGGGDLADAGMIAMM</sequence>